<evidence type="ECO:0000313" key="1">
    <source>
        <dbReference type="EMBL" id="MBB3077697.1"/>
    </source>
</evidence>
<dbReference type="AlphaFoldDB" id="A0A7W4ZSD4"/>
<keyword evidence="2" id="KW-1185">Reference proteome</keyword>
<name>A0A7W4ZSD4_9ACTN</name>
<gene>
    <name evidence="1" type="ORF">FHS41_004204</name>
</gene>
<evidence type="ECO:0000313" key="2">
    <source>
        <dbReference type="Proteomes" id="UP000572907"/>
    </source>
</evidence>
<dbReference type="Proteomes" id="UP000572907">
    <property type="component" value="Unassembled WGS sequence"/>
</dbReference>
<accession>A0A7W4ZSD4</accession>
<dbReference type="EMBL" id="JACHXE010000004">
    <property type="protein sequence ID" value="MBB3077697.1"/>
    <property type="molecule type" value="Genomic_DNA"/>
</dbReference>
<protein>
    <submittedName>
        <fullName evidence="1">Uncharacterized protein</fullName>
    </submittedName>
</protein>
<dbReference type="RefSeq" id="WP_184593711.1">
    <property type="nucleotide sequence ID" value="NZ_BMUP01000013.1"/>
</dbReference>
<reference evidence="1 2" key="1">
    <citation type="submission" date="2020-08" db="EMBL/GenBank/DDBJ databases">
        <title>Genomic Encyclopedia of Type Strains, Phase III (KMG-III): the genomes of soil and plant-associated and newly described type strains.</title>
        <authorList>
            <person name="Whitman W."/>
        </authorList>
    </citation>
    <scope>NUCLEOTIDE SEQUENCE [LARGE SCALE GENOMIC DNA]</scope>
    <source>
        <strain evidence="1 2">CECT 3237</strain>
    </source>
</reference>
<comment type="caution">
    <text evidence="1">The sequence shown here is derived from an EMBL/GenBank/DDBJ whole genome shotgun (WGS) entry which is preliminary data.</text>
</comment>
<proteinExistence type="predicted"/>
<organism evidence="1 2">
    <name type="scientific">Streptomyces violarus</name>
    <dbReference type="NCBI Taxonomy" id="67380"/>
    <lineage>
        <taxon>Bacteria</taxon>
        <taxon>Bacillati</taxon>
        <taxon>Actinomycetota</taxon>
        <taxon>Actinomycetes</taxon>
        <taxon>Kitasatosporales</taxon>
        <taxon>Streptomycetaceae</taxon>
        <taxon>Streptomyces</taxon>
    </lineage>
</organism>
<sequence>MPLDRSTGHRPETDEIDFWFVPGPKLAKALIDAVGEHAPPRLRLDRPGRCRFRPSSCG</sequence>